<evidence type="ECO:0000259" key="1">
    <source>
        <dbReference type="Pfam" id="PF12867"/>
    </source>
</evidence>
<dbReference type="Proteomes" id="UP000186004">
    <property type="component" value="Unassembled WGS sequence"/>
</dbReference>
<dbReference type="InterPro" id="IPR034660">
    <property type="entry name" value="DinB/YfiT-like"/>
</dbReference>
<dbReference type="Pfam" id="PF12867">
    <property type="entry name" value="DinB_2"/>
    <property type="match status" value="1"/>
</dbReference>
<name>A0A1N7F6B3_9ACTN</name>
<evidence type="ECO:0000313" key="2">
    <source>
        <dbReference type="EMBL" id="SIR95839.1"/>
    </source>
</evidence>
<feature type="domain" description="DinB-like" evidence="1">
    <location>
        <begin position="21"/>
        <end position="173"/>
    </location>
</feature>
<gene>
    <name evidence="2" type="ORF">SAMN05444858_1313</name>
</gene>
<dbReference type="Gene3D" id="1.20.120.450">
    <property type="entry name" value="dinb family like domain"/>
    <property type="match status" value="1"/>
</dbReference>
<protein>
    <submittedName>
        <fullName evidence="2">DinB superfamily protein</fullName>
    </submittedName>
</protein>
<reference evidence="2 3" key="1">
    <citation type="submission" date="2017-01" db="EMBL/GenBank/DDBJ databases">
        <authorList>
            <person name="Mah S.A."/>
            <person name="Swanson W.J."/>
            <person name="Moy G.W."/>
            <person name="Vacquier V.D."/>
        </authorList>
    </citation>
    <scope>NUCLEOTIDE SEQUENCE [LARGE SCALE GENOMIC DNA]</scope>
    <source>
        <strain evidence="2 3">DSM 45758</strain>
    </source>
</reference>
<proteinExistence type="predicted"/>
<dbReference type="InterPro" id="IPR024775">
    <property type="entry name" value="DinB-like"/>
</dbReference>
<dbReference type="SUPFAM" id="SSF109854">
    <property type="entry name" value="DinB/YfiT-like putative metalloenzymes"/>
    <property type="match status" value="1"/>
</dbReference>
<keyword evidence="3" id="KW-1185">Reference proteome</keyword>
<dbReference type="OrthoDB" id="5022306at2"/>
<accession>A0A1N7F6B3</accession>
<sequence>MAVDLGSSLVGQLEFYWNVHLRPRLDGLTDEEYFWEPVEGCWNLRPTADGRHVLDVQRPEPSPAPVTTLAWRLVHVATGMATRVSAFFGDGSVPEDADMFDSRHLPADLPGSAAAGIALLEDSYKGWHDAIARLDEQALSRPLGPRGAFFADESMAALIVHVNREVMHHGGEICLLRDLYRATGYGAADLRRSETGSGD</sequence>
<dbReference type="RefSeq" id="WP_076473849.1">
    <property type="nucleotide sequence ID" value="NZ_FTNF01000031.1"/>
</dbReference>
<dbReference type="STRING" id="1198245.SAMN05444858_1313"/>
<dbReference type="AlphaFoldDB" id="A0A1N7F6B3"/>
<evidence type="ECO:0000313" key="3">
    <source>
        <dbReference type="Proteomes" id="UP000186004"/>
    </source>
</evidence>
<organism evidence="2 3">
    <name type="scientific">Micromonospora avicenniae</name>
    <dbReference type="NCBI Taxonomy" id="1198245"/>
    <lineage>
        <taxon>Bacteria</taxon>
        <taxon>Bacillati</taxon>
        <taxon>Actinomycetota</taxon>
        <taxon>Actinomycetes</taxon>
        <taxon>Micromonosporales</taxon>
        <taxon>Micromonosporaceae</taxon>
        <taxon>Micromonospora</taxon>
    </lineage>
</organism>
<dbReference type="EMBL" id="FTNF01000031">
    <property type="protein sequence ID" value="SIR95839.1"/>
    <property type="molecule type" value="Genomic_DNA"/>
</dbReference>